<dbReference type="AlphaFoldDB" id="A0AAV4NS16"/>
<reference evidence="1 2" key="1">
    <citation type="submission" date="2021-06" db="EMBL/GenBank/DDBJ databases">
        <title>Caerostris extrusa draft genome.</title>
        <authorList>
            <person name="Kono N."/>
            <person name="Arakawa K."/>
        </authorList>
    </citation>
    <scope>NUCLEOTIDE SEQUENCE [LARGE SCALE GENOMIC DNA]</scope>
</reference>
<evidence type="ECO:0000313" key="2">
    <source>
        <dbReference type="Proteomes" id="UP001054945"/>
    </source>
</evidence>
<dbReference type="EMBL" id="BPLR01003585">
    <property type="protein sequence ID" value="GIX86384.1"/>
    <property type="molecule type" value="Genomic_DNA"/>
</dbReference>
<dbReference type="Proteomes" id="UP001054945">
    <property type="component" value="Unassembled WGS sequence"/>
</dbReference>
<gene>
    <name evidence="1" type="ORF">CEXT_442981</name>
</gene>
<protein>
    <submittedName>
        <fullName evidence="1">Uncharacterized protein</fullName>
    </submittedName>
</protein>
<keyword evidence="2" id="KW-1185">Reference proteome</keyword>
<accession>A0AAV4NS16</accession>
<comment type="caution">
    <text evidence="1">The sequence shown here is derived from an EMBL/GenBank/DDBJ whole genome shotgun (WGS) entry which is preliminary data.</text>
</comment>
<organism evidence="1 2">
    <name type="scientific">Caerostris extrusa</name>
    <name type="common">Bark spider</name>
    <name type="synonym">Caerostris bankana</name>
    <dbReference type="NCBI Taxonomy" id="172846"/>
    <lineage>
        <taxon>Eukaryota</taxon>
        <taxon>Metazoa</taxon>
        <taxon>Ecdysozoa</taxon>
        <taxon>Arthropoda</taxon>
        <taxon>Chelicerata</taxon>
        <taxon>Arachnida</taxon>
        <taxon>Araneae</taxon>
        <taxon>Araneomorphae</taxon>
        <taxon>Entelegynae</taxon>
        <taxon>Araneoidea</taxon>
        <taxon>Araneidae</taxon>
        <taxon>Caerostris</taxon>
    </lineage>
</organism>
<proteinExistence type="predicted"/>
<evidence type="ECO:0000313" key="1">
    <source>
        <dbReference type="EMBL" id="GIX86384.1"/>
    </source>
</evidence>
<sequence>MLPTAVSKVCLRAFVTSGKPVSNSDTVEFTISEEHFRPHYSEDRTRTKDSSRFFVRCGSNIKNRSLHSKLRRLLCMRTLYRMAETFSQMLLLRTCSESSLEEQLQKFDPNPEHHKNNWSVNGILQDRITGM</sequence>
<name>A0AAV4NS16_CAEEX</name>